<dbReference type="Proteomes" id="UP000440004">
    <property type="component" value="Unassembled WGS sequence"/>
</dbReference>
<feature type="active site" evidence="4">
    <location>
        <position position="140"/>
    </location>
</feature>
<dbReference type="NCBIfam" id="TIGR00005">
    <property type="entry name" value="rluA_subfam"/>
    <property type="match status" value="1"/>
</dbReference>
<proteinExistence type="inferred from homology"/>
<reference evidence="8 9" key="1">
    <citation type="submission" date="2019-10" db="EMBL/GenBank/DDBJ databases">
        <title>Alkalibaculum tamaniensis sp.nov., a new alkaliphilic acetogen, isolated on methoxylated aromatics from a mud volcano.</title>
        <authorList>
            <person name="Khomyakova M.A."/>
            <person name="Merkel A.Y."/>
            <person name="Bonch-Osmolovskaya E.A."/>
            <person name="Slobodkin A.I."/>
        </authorList>
    </citation>
    <scope>NUCLEOTIDE SEQUENCE [LARGE SCALE GENOMIC DNA]</scope>
    <source>
        <strain evidence="8 9">M08DMB</strain>
    </source>
</reference>
<dbReference type="EC" id="5.4.99.-" evidence="6"/>
<evidence type="ECO:0000313" key="9">
    <source>
        <dbReference type="Proteomes" id="UP000440004"/>
    </source>
</evidence>
<dbReference type="InterPro" id="IPR020103">
    <property type="entry name" value="PsdUridine_synth_cat_dom_sf"/>
</dbReference>
<evidence type="ECO:0000313" key="8">
    <source>
        <dbReference type="EMBL" id="MPW26627.1"/>
    </source>
</evidence>
<dbReference type="EMBL" id="WHNX01000022">
    <property type="protein sequence ID" value="MPW26627.1"/>
    <property type="molecule type" value="Genomic_DNA"/>
</dbReference>
<evidence type="ECO:0000259" key="7">
    <source>
        <dbReference type="Pfam" id="PF00849"/>
    </source>
</evidence>
<comment type="similarity">
    <text evidence="2 6">Belongs to the pseudouridine synthase RluA family.</text>
</comment>
<keyword evidence="5" id="KW-0694">RNA-binding</keyword>
<comment type="function">
    <text evidence="6">Responsible for synthesis of pseudouridine from uracil.</text>
</comment>
<organism evidence="8 9">
    <name type="scientific">Alkalibaculum sporogenes</name>
    <dbReference type="NCBI Taxonomy" id="2655001"/>
    <lineage>
        <taxon>Bacteria</taxon>
        <taxon>Bacillati</taxon>
        <taxon>Bacillota</taxon>
        <taxon>Clostridia</taxon>
        <taxon>Eubacteriales</taxon>
        <taxon>Eubacteriaceae</taxon>
        <taxon>Alkalibaculum</taxon>
    </lineage>
</organism>
<keyword evidence="9" id="KW-1185">Reference proteome</keyword>
<protein>
    <recommendedName>
        <fullName evidence="6">Pseudouridine synthase</fullName>
        <ecNumber evidence="6">5.4.99.-</ecNumber>
    </recommendedName>
</protein>
<dbReference type="GO" id="GO:0003723">
    <property type="term" value="F:RNA binding"/>
    <property type="evidence" value="ECO:0007669"/>
    <property type="project" value="UniProtKB-KW"/>
</dbReference>
<evidence type="ECO:0000256" key="5">
    <source>
        <dbReference type="PROSITE-ProRule" id="PRU00182"/>
    </source>
</evidence>
<feature type="domain" description="Pseudouridine synthase RsuA/RluA-like" evidence="7">
    <location>
        <begin position="93"/>
        <end position="243"/>
    </location>
</feature>
<keyword evidence="3 6" id="KW-0413">Isomerase</keyword>
<evidence type="ECO:0000256" key="4">
    <source>
        <dbReference type="PIRSR" id="PIRSR606225-1"/>
    </source>
</evidence>
<dbReference type="PANTHER" id="PTHR21600">
    <property type="entry name" value="MITOCHONDRIAL RNA PSEUDOURIDINE SYNTHASE"/>
    <property type="match status" value="1"/>
</dbReference>
<dbReference type="Pfam" id="PF00849">
    <property type="entry name" value="PseudoU_synth_2"/>
    <property type="match status" value="1"/>
</dbReference>
<dbReference type="CDD" id="cd02869">
    <property type="entry name" value="PseudoU_synth_RluA_like"/>
    <property type="match status" value="1"/>
</dbReference>
<dbReference type="InterPro" id="IPR006145">
    <property type="entry name" value="PsdUridine_synth_RsuA/RluA"/>
</dbReference>
<dbReference type="RefSeq" id="WP_152805315.1">
    <property type="nucleotide sequence ID" value="NZ_WHNX01000022.1"/>
</dbReference>
<evidence type="ECO:0000256" key="2">
    <source>
        <dbReference type="ARBA" id="ARBA00010876"/>
    </source>
</evidence>
<comment type="caution">
    <text evidence="8">The sequence shown here is derived from an EMBL/GenBank/DDBJ whole genome shotgun (WGS) entry which is preliminary data.</text>
</comment>
<dbReference type="AlphaFoldDB" id="A0A6A7KBR3"/>
<dbReference type="PROSITE" id="PS01129">
    <property type="entry name" value="PSI_RLU"/>
    <property type="match status" value="1"/>
</dbReference>
<sequence length="303" mass="35348">MRKYQENYFTYIYNVDGQTFDTKVKDYLMDKFHYSSRLIRKIKREGEILVNDIKVTINEPLKANDKIVVYLGEEHIDSDPEDIPIKVIHEDDDVLVINKNPGIVTHATRSHPRGTLANAIAFYWEKNNINAKIRFVNRLDRDTSGVIIIAKNKYAHQFIQNEMKQDKVEKIYCALVEGIPDVEEGTIHAPIGRPYEDSIMRIVMEEGKEAITHYKTIKKFKEHSLLEIRLETGRTHQIRVHLKSIGHPIIGDSLYNENSMQYISRQALHANKIVFNHSRLHIPCEFKADMPRDIEEVINKLEL</sequence>
<dbReference type="GO" id="GO:0000455">
    <property type="term" value="P:enzyme-directed rRNA pseudouridine synthesis"/>
    <property type="evidence" value="ECO:0007669"/>
    <property type="project" value="TreeGrafter"/>
</dbReference>
<dbReference type="GO" id="GO:0009982">
    <property type="term" value="F:pseudouridine synthase activity"/>
    <property type="evidence" value="ECO:0007669"/>
    <property type="project" value="InterPro"/>
</dbReference>
<name>A0A6A7KBR3_9FIRM</name>
<dbReference type="InterPro" id="IPR006224">
    <property type="entry name" value="PsdUridine_synth_RluA-like_CS"/>
</dbReference>
<evidence type="ECO:0000256" key="3">
    <source>
        <dbReference type="ARBA" id="ARBA00023235"/>
    </source>
</evidence>
<dbReference type="PANTHER" id="PTHR21600:SF44">
    <property type="entry name" value="RIBOSOMAL LARGE SUBUNIT PSEUDOURIDINE SYNTHASE D"/>
    <property type="match status" value="1"/>
</dbReference>
<evidence type="ECO:0000256" key="6">
    <source>
        <dbReference type="RuleBase" id="RU362028"/>
    </source>
</evidence>
<gene>
    <name evidence="8" type="ORF">GC105_12590</name>
</gene>
<accession>A0A6A7KBR3</accession>
<dbReference type="InterPro" id="IPR006225">
    <property type="entry name" value="PsdUridine_synth_RluC/D"/>
</dbReference>
<dbReference type="InterPro" id="IPR050188">
    <property type="entry name" value="RluA_PseudoU_synthase"/>
</dbReference>
<dbReference type="GO" id="GO:0140098">
    <property type="term" value="F:catalytic activity, acting on RNA"/>
    <property type="evidence" value="ECO:0007669"/>
    <property type="project" value="UniProtKB-ARBA"/>
</dbReference>
<comment type="catalytic activity">
    <reaction evidence="1 6">
        <text>a uridine in RNA = a pseudouridine in RNA</text>
        <dbReference type="Rhea" id="RHEA:48348"/>
        <dbReference type="Rhea" id="RHEA-COMP:12068"/>
        <dbReference type="Rhea" id="RHEA-COMP:12069"/>
        <dbReference type="ChEBI" id="CHEBI:65314"/>
        <dbReference type="ChEBI" id="CHEBI:65315"/>
    </reaction>
</comment>
<dbReference type="SUPFAM" id="SSF55120">
    <property type="entry name" value="Pseudouridine synthase"/>
    <property type="match status" value="1"/>
</dbReference>
<evidence type="ECO:0000256" key="1">
    <source>
        <dbReference type="ARBA" id="ARBA00000073"/>
    </source>
</evidence>
<dbReference type="Gene3D" id="3.30.2350.10">
    <property type="entry name" value="Pseudouridine synthase"/>
    <property type="match status" value="1"/>
</dbReference>
<dbReference type="PROSITE" id="PS50889">
    <property type="entry name" value="S4"/>
    <property type="match status" value="1"/>
</dbReference>